<dbReference type="CDD" id="cd06089">
    <property type="entry name" value="KOW_RPL26"/>
    <property type="match status" value="1"/>
</dbReference>
<dbReference type="SUPFAM" id="SSF50104">
    <property type="entry name" value="Translation proteins SH3-like domain"/>
    <property type="match status" value="1"/>
</dbReference>
<dbReference type="OrthoDB" id="359154at2759"/>
<dbReference type="InterPro" id="IPR003256">
    <property type="entry name" value="Ribosomal_uL24"/>
</dbReference>
<dbReference type="InterPro" id="IPR005824">
    <property type="entry name" value="KOW"/>
</dbReference>
<name>A0A9P4KCC9_9PLEO</name>
<evidence type="ECO:0000256" key="5">
    <source>
        <dbReference type="SAM" id="MobiDB-lite"/>
    </source>
</evidence>
<dbReference type="PANTHER" id="PTHR12903">
    <property type="entry name" value="MITOCHONDRIAL RIBOSOMAL PROTEIN L24"/>
    <property type="match status" value="1"/>
</dbReference>
<dbReference type="SMART" id="SM00739">
    <property type="entry name" value="KOW"/>
    <property type="match status" value="1"/>
</dbReference>
<comment type="caution">
    <text evidence="7">The sequence shown here is derived from an EMBL/GenBank/DDBJ whole genome shotgun (WGS) entry which is preliminary data.</text>
</comment>
<feature type="coiled-coil region" evidence="4">
    <location>
        <begin position="364"/>
        <end position="398"/>
    </location>
</feature>
<keyword evidence="3" id="KW-0687">Ribonucleoprotein</keyword>
<dbReference type="EMBL" id="ML986596">
    <property type="protein sequence ID" value="KAF2266649.1"/>
    <property type="molecule type" value="Genomic_DNA"/>
</dbReference>
<organism evidence="7 8">
    <name type="scientific">Lojkania enalia</name>
    <dbReference type="NCBI Taxonomy" id="147567"/>
    <lineage>
        <taxon>Eukaryota</taxon>
        <taxon>Fungi</taxon>
        <taxon>Dikarya</taxon>
        <taxon>Ascomycota</taxon>
        <taxon>Pezizomycotina</taxon>
        <taxon>Dothideomycetes</taxon>
        <taxon>Pleosporomycetidae</taxon>
        <taxon>Pleosporales</taxon>
        <taxon>Pleosporales incertae sedis</taxon>
        <taxon>Lojkania</taxon>
    </lineage>
</organism>
<accession>A0A9P4KCC9</accession>
<feature type="compositionally biased region" description="Basic and acidic residues" evidence="5">
    <location>
        <begin position="306"/>
        <end position="322"/>
    </location>
</feature>
<dbReference type="GO" id="GO:1990904">
    <property type="term" value="C:ribonucleoprotein complex"/>
    <property type="evidence" value="ECO:0007669"/>
    <property type="project" value="UniProtKB-KW"/>
</dbReference>
<dbReference type="GO" id="GO:0006412">
    <property type="term" value="P:translation"/>
    <property type="evidence" value="ECO:0007669"/>
    <property type="project" value="InterPro"/>
</dbReference>
<dbReference type="InterPro" id="IPR014722">
    <property type="entry name" value="Rib_uL2_dom2"/>
</dbReference>
<keyword evidence="8" id="KW-1185">Reference proteome</keyword>
<proteinExistence type="inferred from homology"/>
<dbReference type="Proteomes" id="UP000800093">
    <property type="component" value="Unassembled WGS sequence"/>
</dbReference>
<evidence type="ECO:0000313" key="7">
    <source>
        <dbReference type="EMBL" id="KAF2266649.1"/>
    </source>
</evidence>
<feature type="domain" description="KOW" evidence="6">
    <location>
        <begin position="110"/>
        <end position="137"/>
    </location>
</feature>
<feature type="region of interest" description="Disordered" evidence="5">
    <location>
        <begin position="288"/>
        <end position="330"/>
    </location>
</feature>
<dbReference type="GO" id="GO:0003723">
    <property type="term" value="F:RNA binding"/>
    <property type="evidence" value="ECO:0007669"/>
    <property type="project" value="InterPro"/>
</dbReference>
<sequence length="496" mass="57278">MQRLARQKKGIQKVKAAIRYAELENARKAPLLKQRRDNKDYIVSSLRWETQNIRADIKQARLNWIEDWKLGPLRPNRAVGPDAQLHGVLSPSQARSPEIPDHVLKKRVWPFAEGDRVVIIRGREENTIGTIREVLEENNSAIIKDTNKAWLDGSAFGSVPGIDMPVKREFEYPIPLDDLRLVTKVRGEDVIVDQIELRKYTSGVDPWDGVYKTDIPEEHQIYPENDKPIYIRYIAGTNHKIEWPWEAERKENEKEEAEKKASLLEQGDDYQGRFAGFRKAVSKLTSWRRRNEQPKVELNTQSPEPDGPKAPRAKPEEARPSYEGDTLSSQVRDRTFAPTLLYPPFPESVVDELRNKYNGKPFIQELWEEKYMEITKEKKAAKEALRREASERKKLAQESPISILRQPASMRTPKRVKWELEQIGKQVLGRTDIPQLNEEVLKRIGEVMMKNGIKVAESPLAERKEKSEKGKEKTAPSRVVWPQQKPGLKLPFSNLV</sequence>
<reference evidence="8" key="1">
    <citation type="journal article" date="2020" name="Stud. Mycol.">
        <title>101 Dothideomycetes genomes: A test case for predicting lifestyles and emergence of pathogens.</title>
        <authorList>
            <person name="Haridas S."/>
            <person name="Albert R."/>
            <person name="Binder M."/>
            <person name="Bloem J."/>
            <person name="LaButti K."/>
            <person name="Salamov A."/>
            <person name="Andreopoulos B."/>
            <person name="Baker S."/>
            <person name="Barry K."/>
            <person name="Bills G."/>
            <person name="Bluhm B."/>
            <person name="Cannon C."/>
            <person name="Castanera R."/>
            <person name="Culley D."/>
            <person name="Daum C."/>
            <person name="Ezra D."/>
            <person name="Gonzalez J."/>
            <person name="Henrissat B."/>
            <person name="Kuo A."/>
            <person name="Liang C."/>
            <person name="Lipzen A."/>
            <person name="Lutzoni F."/>
            <person name="Magnuson J."/>
            <person name="Mondo S."/>
            <person name="Nolan M."/>
            <person name="Ohm R."/>
            <person name="Pangilinan J."/>
            <person name="Park H.-J."/>
            <person name="Ramirez L."/>
            <person name="Alfaro M."/>
            <person name="Sun H."/>
            <person name="Tritt A."/>
            <person name="Yoshinaga Y."/>
            <person name="Zwiers L.-H."/>
            <person name="Turgeon B."/>
            <person name="Goodwin S."/>
            <person name="Spatafora J."/>
            <person name="Crous P."/>
            <person name="Grigoriev I."/>
        </authorList>
    </citation>
    <scope>NUCLEOTIDE SEQUENCE [LARGE SCALE GENOMIC DNA]</scope>
    <source>
        <strain evidence="8">CBS 304.66</strain>
    </source>
</reference>
<comment type="similarity">
    <text evidence="1">Belongs to the universal ribosomal protein uL24 family.</text>
</comment>
<dbReference type="AlphaFoldDB" id="A0A9P4KCC9"/>
<dbReference type="GO" id="GO:0005840">
    <property type="term" value="C:ribosome"/>
    <property type="evidence" value="ECO:0007669"/>
    <property type="project" value="UniProtKB-KW"/>
</dbReference>
<keyword evidence="4" id="KW-0175">Coiled coil</keyword>
<protein>
    <recommendedName>
        <fullName evidence="6">KOW domain-containing protein</fullName>
    </recommendedName>
</protein>
<dbReference type="InterPro" id="IPR041988">
    <property type="entry name" value="Ribosomal_uL24_KOW"/>
</dbReference>
<keyword evidence="2" id="KW-0689">Ribosomal protein</keyword>
<dbReference type="Gene3D" id="2.30.30.30">
    <property type="match status" value="1"/>
</dbReference>
<gene>
    <name evidence="7" type="ORF">CC78DRAFT_577962</name>
</gene>
<evidence type="ECO:0000259" key="6">
    <source>
        <dbReference type="SMART" id="SM00739"/>
    </source>
</evidence>
<feature type="compositionally biased region" description="Basic and acidic residues" evidence="5">
    <location>
        <begin position="460"/>
        <end position="475"/>
    </location>
</feature>
<evidence type="ECO:0000256" key="2">
    <source>
        <dbReference type="ARBA" id="ARBA00022980"/>
    </source>
</evidence>
<evidence type="ECO:0000256" key="3">
    <source>
        <dbReference type="ARBA" id="ARBA00023274"/>
    </source>
</evidence>
<dbReference type="GO" id="GO:0003735">
    <property type="term" value="F:structural constituent of ribosome"/>
    <property type="evidence" value="ECO:0007669"/>
    <property type="project" value="InterPro"/>
</dbReference>
<evidence type="ECO:0000313" key="8">
    <source>
        <dbReference type="Proteomes" id="UP000800093"/>
    </source>
</evidence>
<dbReference type="InterPro" id="IPR008991">
    <property type="entry name" value="Translation_prot_SH3-like_sf"/>
</dbReference>
<evidence type="ECO:0000256" key="1">
    <source>
        <dbReference type="ARBA" id="ARBA00010618"/>
    </source>
</evidence>
<evidence type="ECO:0000256" key="4">
    <source>
        <dbReference type="SAM" id="Coils"/>
    </source>
</evidence>
<feature type="region of interest" description="Disordered" evidence="5">
    <location>
        <begin position="455"/>
        <end position="485"/>
    </location>
</feature>